<protein>
    <recommendedName>
        <fullName evidence="3">DUF2946 domain-containing protein</fullName>
    </recommendedName>
</protein>
<dbReference type="AlphaFoldDB" id="A0A398BTG7"/>
<accession>A0A398BTG7</accession>
<dbReference type="EMBL" id="QXXQ01000002">
    <property type="protein sequence ID" value="RID92817.1"/>
    <property type="molecule type" value="Genomic_DNA"/>
</dbReference>
<comment type="caution">
    <text evidence="1">The sequence shown here is derived from an EMBL/GenBank/DDBJ whole genome shotgun (WGS) entry which is preliminary data.</text>
</comment>
<dbReference type="Pfam" id="PF11162">
    <property type="entry name" value="DUF2946"/>
    <property type="match status" value="1"/>
</dbReference>
<reference evidence="1 2" key="1">
    <citation type="submission" date="2018-09" db="EMBL/GenBank/DDBJ databases">
        <title>Gemmobacter lutimaris sp. nov., a marine bacterium isolated from tidal flat.</title>
        <authorList>
            <person name="Lee D.W."/>
            <person name="Yoo Y."/>
            <person name="Kim J.-J."/>
            <person name="Kim B.S."/>
        </authorList>
    </citation>
    <scope>NUCLEOTIDE SEQUENCE [LARGE SCALE GENOMIC DNA]</scope>
    <source>
        <strain evidence="1 2">YJ-T1-11</strain>
    </source>
</reference>
<organism evidence="1 2">
    <name type="scientific">Gemmobacter lutimaris</name>
    <dbReference type="NCBI Taxonomy" id="2306023"/>
    <lineage>
        <taxon>Bacteria</taxon>
        <taxon>Pseudomonadati</taxon>
        <taxon>Pseudomonadota</taxon>
        <taxon>Alphaproteobacteria</taxon>
        <taxon>Rhodobacterales</taxon>
        <taxon>Paracoccaceae</taxon>
        <taxon>Gemmobacter</taxon>
    </lineage>
</organism>
<dbReference type="RefSeq" id="WP_119133475.1">
    <property type="nucleotide sequence ID" value="NZ_QXXQ01000002.1"/>
</dbReference>
<gene>
    <name evidence="1" type="ORF">D2N39_03835</name>
</gene>
<dbReference type="Proteomes" id="UP000266649">
    <property type="component" value="Unassembled WGS sequence"/>
</dbReference>
<evidence type="ECO:0000313" key="1">
    <source>
        <dbReference type="EMBL" id="RID92817.1"/>
    </source>
</evidence>
<proteinExistence type="predicted"/>
<keyword evidence="2" id="KW-1185">Reference proteome</keyword>
<dbReference type="InterPro" id="IPR021333">
    <property type="entry name" value="DUF2946"/>
</dbReference>
<evidence type="ECO:0008006" key="3">
    <source>
        <dbReference type="Google" id="ProtNLM"/>
    </source>
</evidence>
<evidence type="ECO:0000313" key="2">
    <source>
        <dbReference type="Proteomes" id="UP000266649"/>
    </source>
</evidence>
<dbReference type="OrthoDB" id="7876907at2"/>
<name>A0A398BTG7_9RHOB</name>
<sequence>MRFSAVIRRISLALVLLALFLGATVPKGMMQVADAGGMRLVLCTTDGPREMVLAEDGTIHEIPVGNHDGSGDSPCLAVSLSFAGLQVAGVPALMQTAATALSPALLADVAPRRVPLRAFASRAPPALI</sequence>